<evidence type="ECO:0000313" key="13">
    <source>
        <dbReference type="Proteomes" id="UP000554235"/>
    </source>
</evidence>
<evidence type="ECO:0000256" key="9">
    <source>
        <dbReference type="SAM" id="MobiDB-lite"/>
    </source>
</evidence>
<comment type="catalytic activity">
    <reaction evidence="8">
        <text>L-seryl-[protein] + ATP = O-phospho-L-seryl-[protein] + ADP + H(+)</text>
        <dbReference type="Rhea" id="RHEA:17989"/>
        <dbReference type="Rhea" id="RHEA-COMP:9863"/>
        <dbReference type="Rhea" id="RHEA-COMP:11604"/>
        <dbReference type="ChEBI" id="CHEBI:15378"/>
        <dbReference type="ChEBI" id="CHEBI:29999"/>
        <dbReference type="ChEBI" id="CHEBI:30616"/>
        <dbReference type="ChEBI" id="CHEBI:83421"/>
        <dbReference type="ChEBI" id="CHEBI:456216"/>
        <dbReference type="EC" id="2.7.11.1"/>
    </reaction>
</comment>
<dbReference type="Gene3D" id="3.30.200.20">
    <property type="entry name" value="Phosphorylase Kinase, domain 1"/>
    <property type="match status" value="1"/>
</dbReference>
<accession>A0A8H4LEH4</accession>
<feature type="region of interest" description="Disordered" evidence="9">
    <location>
        <begin position="1"/>
        <end position="109"/>
    </location>
</feature>
<gene>
    <name evidence="12" type="ORF">FALBO_6621</name>
</gene>
<evidence type="ECO:0000256" key="7">
    <source>
        <dbReference type="ARBA" id="ARBA00047899"/>
    </source>
</evidence>
<keyword evidence="3" id="KW-0808">Transferase</keyword>
<dbReference type="AlphaFoldDB" id="A0A8H4LEH4"/>
<keyword evidence="13" id="KW-1185">Reference proteome</keyword>
<dbReference type="PROSITE" id="PS51352">
    <property type="entry name" value="THIOREDOXIN_2"/>
    <property type="match status" value="1"/>
</dbReference>
<reference evidence="12 13" key="1">
    <citation type="submission" date="2020-01" db="EMBL/GenBank/DDBJ databases">
        <title>Identification and distribution of gene clusters putatively required for synthesis of sphingolipid metabolism inhibitors in phylogenetically diverse species of the filamentous fungus Fusarium.</title>
        <authorList>
            <person name="Kim H.-S."/>
            <person name="Busman M."/>
            <person name="Brown D.W."/>
            <person name="Divon H."/>
            <person name="Uhlig S."/>
            <person name="Proctor R.H."/>
        </authorList>
    </citation>
    <scope>NUCLEOTIDE SEQUENCE [LARGE SCALE GENOMIC DNA]</scope>
    <source>
        <strain evidence="12 13">NRRL 20459</strain>
    </source>
</reference>
<proteinExistence type="predicted"/>
<dbReference type="Proteomes" id="UP000554235">
    <property type="component" value="Unassembled WGS sequence"/>
</dbReference>
<keyword evidence="5" id="KW-0418">Kinase</keyword>
<keyword evidence="2" id="KW-0723">Serine/threonine-protein kinase</keyword>
<comment type="caution">
    <text evidence="12">The sequence shown here is derived from an EMBL/GenBank/DDBJ whole genome shotgun (WGS) entry which is preliminary data.</text>
</comment>
<keyword evidence="6" id="KW-0067">ATP-binding</keyword>
<evidence type="ECO:0000256" key="1">
    <source>
        <dbReference type="ARBA" id="ARBA00012513"/>
    </source>
</evidence>
<evidence type="ECO:0000256" key="6">
    <source>
        <dbReference type="ARBA" id="ARBA00022840"/>
    </source>
</evidence>
<dbReference type="PANTHER" id="PTHR47634:SF9">
    <property type="entry name" value="PROTEIN KINASE DOMAIN-CONTAINING PROTEIN-RELATED"/>
    <property type="match status" value="1"/>
</dbReference>
<dbReference type="GO" id="GO:0004674">
    <property type="term" value="F:protein serine/threonine kinase activity"/>
    <property type="evidence" value="ECO:0007669"/>
    <property type="project" value="UniProtKB-KW"/>
</dbReference>
<feature type="domain" description="Protein kinase" evidence="10">
    <location>
        <begin position="375"/>
        <end position="598"/>
    </location>
</feature>
<evidence type="ECO:0000259" key="10">
    <source>
        <dbReference type="PROSITE" id="PS50011"/>
    </source>
</evidence>
<evidence type="ECO:0000256" key="4">
    <source>
        <dbReference type="ARBA" id="ARBA00022741"/>
    </source>
</evidence>
<organism evidence="12 13">
    <name type="scientific">Fusarium albosuccineum</name>
    <dbReference type="NCBI Taxonomy" id="1237068"/>
    <lineage>
        <taxon>Eukaryota</taxon>
        <taxon>Fungi</taxon>
        <taxon>Dikarya</taxon>
        <taxon>Ascomycota</taxon>
        <taxon>Pezizomycotina</taxon>
        <taxon>Sordariomycetes</taxon>
        <taxon>Hypocreomycetidae</taxon>
        <taxon>Hypocreales</taxon>
        <taxon>Nectriaceae</taxon>
        <taxon>Fusarium</taxon>
        <taxon>Fusarium decemcellulare species complex</taxon>
    </lineage>
</organism>
<dbReference type="InterPro" id="IPR000719">
    <property type="entry name" value="Prot_kinase_dom"/>
</dbReference>
<evidence type="ECO:0000256" key="3">
    <source>
        <dbReference type="ARBA" id="ARBA00022679"/>
    </source>
</evidence>
<dbReference type="CDD" id="cd02947">
    <property type="entry name" value="TRX_family"/>
    <property type="match status" value="1"/>
</dbReference>
<dbReference type="GO" id="GO:0050684">
    <property type="term" value="P:regulation of mRNA processing"/>
    <property type="evidence" value="ECO:0007669"/>
    <property type="project" value="TreeGrafter"/>
</dbReference>
<sequence length="598" mass="66519">MKALKQSRGNNKDSKDENANPTKRKVPYWERRFGQPDGNLLPQLDSTSGRKAQRSVVDEQEESTVSNPKRREHGETNLAADGNKYQRHESKSRSTRQARRPGDHRGPAFPVAWIRNNDSFSTYLSLSSSSRVPLLTLWTASWCSTCKVVSPLIRDLVESGVGEDEGGVSLATVEFDSPDIMSGSPNLALAYMITTIPTLLSFDDGEAQTATKLADARKLADREFLKEWIRTEARRHGGRGGGGGGASSAFGVSPLRLPKGQNEKRRRCRLFQLANPLHQCVRVYHSFPSNSPMSLPSPSIKTTTSLITFINMFKVSIFRTEASSDTSPTSYGVNLTTTSALDGANDDFSCESPENYRLGGCHPVKLGDTMNFGQYRIIAKLGFGNTWTRWLAVREQKPTLVAIKIYQAASRLLPTELGMSAIIARQTRSSLDHVQLHLDFFYEEGPNGNHTCLVHRPLVHSVHKAIHYLPECRQRGKKEDGHPRYPTRTIKAILKQTLLGLETLHKCNMVHGSLRSDTLLFETHELESADESELAQSVEADTKTLQSLDGKVDISAPPYLTRNLRFRFDTMGPNITDTLKIKVCRIGESKSPVPNTQV</sequence>
<dbReference type="EC" id="2.7.11.1" evidence="1"/>
<dbReference type="InterPro" id="IPR011009">
    <property type="entry name" value="Kinase-like_dom_sf"/>
</dbReference>
<feature type="domain" description="Thioredoxin" evidence="11">
    <location>
        <begin position="100"/>
        <end position="234"/>
    </location>
</feature>
<evidence type="ECO:0000313" key="12">
    <source>
        <dbReference type="EMBL" id="KAF4466504.1"/>
    </source>
</evidence>
<dbReference type="EMBL" id="JAADYS010000863">
    <property type="protein sequence ID" value="KAF4466504.1"/>
    <property type="molecule type" value="Genomic_DNA"/>
</dbReference>
<dbReference type="SUPFAM" id="SSF52833">
    <property type="entry name" value="Thioredoxin-like"/>
    <property type="match status" value="1"/>
</dbReference>
<dbReference type="InterPro" id="IPR051334">
    <property type="entry name" value="SRPK"/>
</dbReference>
<dbReference type="InterPro" id="IPR013766">
    <property type="entry name" value="Thioredoxin_domain"/>
</dbReference>
<dbReference type="InterPro" id="IPR036249">
    <property type="entry name" value="Thioredoxin-like_sf"/>
</dbReference>
<feature type="region of interest" description="Disordered" evidence="9">
    <location>
        <begin position="235"/>
        <end position="263"/>
    </location>
</feature>
<dbReference type="GO" id="GO:0000245">
    <property type="term" value="P:spliceosomal complex assembly"/>
    <property type="evidence" value="ECO:0007669"/>
    <property type="project" value="TreeGrafter"/>
</dbReference>
<dbReference type="PANTHER" id="PTHR47634">
    <property type="entry name" value="PROTEIN KINASE DOMAIN-CONTAINING PROTEIN-RELATED"/>
    <property type="match status" value="1"/>
</dbReference>
<dbReference type="SUPFAM" id="SSF56112">
    <property type="entry name" value="Protein kinase-like (PK-like)"/>
    <property type="match status" value="1"/>
</dbReference>
<evidence type="ECO:0000256" key="8">
    <source>
        <dbReference type="ARBA" id="ARBA00048679"/>
    </source>
</evidence>
<dbReference type="Gene3D" id="1.10.510.10">
    <property type="entry name" value="Transferase(Phosphotransferase) domain 1"/>
    <property type="match status" value="1"/>
</dbReference>
<evidence type="ECO:0000256" key="2">
    <source>
        <dbReference type="ARBA" id="ARBA00022527"/>
    </source>
</evidence>
<dbReference type="GO" id="GO:0005524">
    <property type="term" value="F:ATP binding"/>
    <property type="evidence" value="ECO:0007669"/>
    <property type="project" value="UniProtKB-KW"/>
</dbReference>
<evidence type="ECO:0000256" key="5">
    <source>
        <dbReference type="ARBA" id="ARBA00022777"/>
    </source>
</evidence>
<evidence type="ECO:0000259" key="11">
    <source>
        <dbReference type="PROSITE" id="PS51352"/>
    </source>
</evidence>
<name>A0A8H4LEH4_9HYPO</name>
<dbReference type="OrthoDB" id="19690at2759"/>
<comment type="catalytic activity">
    <reaction evidence="7">
        <text>L-threonyl-[protein] + ATP = O-phospho-L-threonyl-[protein] + ADP + H(+)</text>
        <dbReference type="Rhea" id="RHEA:46608"/>
        <dbReference type="Rhea" id="RHEA-COMP:11060"/>
        <dbReference type="Rhea" id="RHEA-COMP:11605"/>
        <dbReference type="ChEBI" id="CHEBI:15378"/>
        <dbReference type="ChEBI" id="CHEBI:30013"/>
        <dbReference type="ChEBI" id="CHEBI:30616"/>
        <dbReference type="ChEBI" id="CHEBI:61977"/>
        <dbReference type="ChEBI" id="CHEBI:456216"/>
        <dbReference type="EC" id="2.7.11.1"/>
    </reaction>
</comment>
<keyword evidence="4" id="KW-0547">Nucleotide-binding</keyword>
<dbReference type="PROSITE" id="PS50011">
    <property type="entry name" value="PROTEIN_KINASE_DOM"/>
    <property type="match status" value="1"/>
</dbReference>
<protein>
    <recommendedName>
        <fullName evidence="1">non-specific serine/threonine protein kinase</fullName>
        <ecNumber evidence="1">2.7.11.1</ecNumber>
    </recommendedName>
</protein>
<dbReference type="Pfam" id="PF00085">
    <property type="entry name" value="Thioredoxin"/>
    <property type="match status" value="1"/>
</dbReference>
<dbReference type="Gene3D" id="3.40.30.10">
    <property type="entry name" value="Glutaredoxin"/>
    <property type="match status" value="1"/>
</dbReference>